<dbReference type="EMBL" id="JAQRFN010000005">
    <property type="protein sequence ID" value="MDC9596479.1"/>
    <property type="molecule type" value="Genomic_DNA"/>
</dbReference>
<accession>A0ABT5LTT8</accession>
<name>A0ABT5LTT8_9GAMM</name>
<comment type="caution">
    <text evidence="1">The sequence shown here is derived from an EMBL/GenBank/DDBJ whole genome shotgun (WGS) entry which is preliminary data.</text>
</comment>
<sequence length="727" mass="78619">DKELSADIQLTAADVDTYDKAEIDERISKVDKLAESANSNATIAIQEANSKVPLTRKVNDKELTADIQLTAADIDTYNKVEINERISKVDKLAESANSNATIAIQEANSKVPLTRKVNDKELSADIQLTAADVDTYNKVEIDERIGKVDKLADTANSNATTAIQDANSKVPLTRKVNDKELTADIQLTAADVDTYDKVEIDDLINGVKTQVDNVQQLANIASNNATTAIQEANSRVPLTRKVNGKELAADIQLTAADIGAYNKEETDGQIKDVRTLAEHADKNADQAIQDANGKVPLTRRVNDKELSVDIRLTAADVDTYDKVEIDERIDKVDKLAETANSNANSAIQEANSKVPSTRKVNDKELSVDIQLTAADVDTYDKAEIDNRISKVDKLAETANHNATTAIQDANSRVPSTRKVNGKELVADITLTANDVDTYDRAHIDILIDEARDQANAANNNADSKVPLTRTINGKALLSDIKLTASDINAYTKGEVDLHVGKVNDLANEANNNADSRVPLTRTVNGKALLTDIRLTASDVGAYGKVEVDTRVGKAEKLANDANVNAIAAKADAENRLEKSKNGADILDKPAFVRNLGLGDLVGLGIESHRSMDEHTIIKIGEIFMINGLAVASEPIGELNQSVIGGVTYYTHFYKIKLPTALPNGIISCQASIVGDAFDHQRPGYLADVKIQRDNSNGIGLSKDTLTISVTTPQTGWVPNFYYQVVGY</sequence>
<evidence type="ECO:0000313" key="1">
    <source>
        <dbReference type="EMBL" id="MDC9596479.1"/>
    </source>
</evidence>
<keyword evidence="2" id="KW-1185">Reference proteome</keyword>
<reference evidence="1 2" key="1">
    <citation type="submission" date="2023-02" db="EMBL/GenBank/DDBJ databases">
        <title>Entomopathogenic bacteria.</title>
        <authorList>
            <person name="Machado R.A."/>
        </authorList>
    </citation>
    <scope>NUCLEOTIDE SEQUENCE [LARGE SCALE GENOMIC DNA]</scope>
    <source>
        <strain evidence="1 2">XENO-2</strain>
    </source>
</reference>
<gene>
    <name evidence="1" type="ORF">PSI14_06240</name>
</gene>
<feature type="non-terminal residue" evidence="1">
    <location>
        <position position="1"/>
    </location>
</feature>
<protein>
    <recommendedName>
        <fullName evidence="3">Tail protein</fullName>
    </recommendedName>
</protein>
<proteinExistence type="predicted"/>
<evidence type="ECO:0008006" key="3">
    <source>
        <dbReference type="Google" id="ProtNLM"/>
    </source>
</evidence>
<evidence type="ECO:0000313" key="2">
    <source>
        <dbReference type="Proteomes" id="UP001220225"/>
    </source>
</evidence>
<organism evidence="1 2">
    <name type="scientific">Xenorhabdus anantnagensis</name>
    <dbReference type="NCBI Taxonomy" id="3025875"/>
    <lineage>
        <taxon>Bacteria</taxon>
        <taxon>Pseudomonadati</taxon>
        <taxon>Pseudomonadota</taxon>
        <taxon>Gammaproteobacteria</taxon>
        <taxon>Enterobacterales</taxon>
        <taxon>Morganellaceae</taxon>
        <taxon>Xenorhabdus</taxon>
    </lineage>
</organism>
<dbReference type="Proteomes" id="UP001220225">
    <property type="component" value="Unassembled WGS sequence"/>
</dbReference>